<gene>
    <name evidence="1" type="ORF">TbgDal_VIII5520</name>
</gene>
<evidence type="ECO:0000313" key="1">
    <source>
        <dbReference type="EMBL" id="CBH13614.1"/>
    </source>
</evidence>
<dbReference type="KEGG" id="tbg:TbgDal_VIII5520"/>
<dbReference type="VEuPathDB" id="TriTrypDB:Tbg972.8.5520"/>
<sequence length="159" mass="17523">MVFFVRVTGKDLSGNTQNIRLLFPSKPTLYDLACAIERYFTTAAEKEQKEELSQETPYMLELLLLLDEYRSRWVELYSSGQLTTDCLVHAFSKHTVKALRGKKGVMSRYGSITSGIVTSATTVTPPNAAPSAAQGNSANITQDVGLHNSTSVVHYNNAM</sequence>
<dbReference type="RefSeq" id="XP_011775890.1">
    <property type="nucleotide sequence ID" value="XM_011777588.1"/>
</dbReference>
<proteinExistence type="predicted"/>
<dbReference type="Proteomes" id="UP000002316">
    <property type="component" value="Chromosome 8"/>
</dbReference>
<protein>
    <submittedName>
        <fullName evidence="1">Uncharacterized protein</fullName>
    </submittedName>
</protein>
<dbReference type="GeneID" id="23863770"/>
<organism evidence="1 2">
    <name type="scientific">Trypanosoma brucei gambiense (strain MHOM/CI/86/DAL972)</name>
    <dbReference type="NCBI Taxonomy" id="679716"/>
    <lineage>
        <taxon>Eukaryota</taxon>
        <taxon>Discoba</taxon>
        <taxon>Euglenozoa</taxon>
        <taxon>Kinetoplastea</taxon>
        <taxon>Metakinetoplastina</taxon>
        <taxon>Trypanosomatida</taxon>
        <taxon>Trypanosomatidae</taxon>
        <taxon>Trypanosoma</taxon>
    </lineage>
</organism>
<dbReference type="EMBL" id="FN554971">
    <property type="protein sequence ID" value="CBH13614.1"/>
    <property type="molecule type" value="Genomic_DNA"/>
</dbReference>
<evidence type="ECO:0000313" key="2">
    <source>
        <dbReference type="Proteomes" id="UP000002316"/>
    </source>
</evidence>
<name>C9ZW25_TRYB9</name>
<dbReference type="Gene3D" id="3.10.20.650">
    <property type="match status" value="1"/>
</dbReference>
<reference evidence="2" key="1">
    <citation type="journal article" date="2010" name="PLoS Negl. Trop. Dis.">
        <title>The genome sequence of Trypanosoma brucei gambiense, causative agent of chronic human african trypanosomiasis.</title>
        <authorList>
            <person name="Jackson A.P."/>
            <person name="Sanders M."/>
            <person name="Berry A."/>
            <person name="McQuillan J."/>
            <person name="Aslett M.A."/>
            <person name="Quail M.A."/>
            <person name="Chukualim B."/>
            <person name="Capewell P."/>
            <person name="MacLeod A."/>
            <person name="Melville S.E."/>
            <person name="Gibson W."/>
            <person name="Barry J.D."/>
            <person name="Berriman M."/>
            <person name="Hertz-Fowler C."/>
        </authorList>
    </citation>
    <scope>NUCLEOTIDE SEQUENCE [LARGE SCALE GENOMIC DNA]</scope>
    <source>
        <strain evidence="2">MHOM/CI/86/DAL972</strain>
    </source>
</reference>
<dbReference type="AlphaFoldDB" id="C9ZW25"/>
<accession>C9ZW25</accession>